<protein>
    <submittedName>
        <fullName evidence="3">Uncharacterized protein</fullName>
    </submittedName>
</protein>
<dbReference type="Proteomes" id="UP000494106">
    <property type="component" value="Unassembled WGS sequence"/>
</dbReference>
<evidence type="ECO:0000313" key="4">
    <source>
        <dbReference type="Proteomes" id="UP000494106"/>
    </source>
</evidence>
<reference evidence="4 5" key="1">
    <citation type="submission" date="2020-04" db="EMBL/GenBank/DDBJ databases">
        <authorList>
            <person name="Wallbank WR R."/>
            <person name="Pardo Diaz C."/>
            <person name="Kozak K."/>
            <person name="Martin S."/>
            <person name="Jiggins C."/>
            <person name="Moest M."/>
            <person name="Warren A I."/>
            <person name="Byers J.R.P. K."/>
            <person name="Montejo-Kovacevich G."/>
            <person name="Yen C E."/>
        </authorList>
    </citation>
    <scope>NUCLEOTIDE SEQUENCE [LARGE SCALE GENOMIC DNA]</scope>
</reference>
<evidence type="ECO:0000313" key="5">
    <source>
        <dbReference type="Proteomes" id="UP000494256"/>
    </source>
</evidence>
<dbReference type="AlphaFoldDB" id="A0A8S1A3M1"/>
<evidence type="ECO:0000256" key="1">
    <source>
        <dbReference type="SAM" id="MobiDB-lite"/>
    </source>
</evidence>
<dbReference type="PANTHER" id="PTHR24114:SF2">
    <property type="entry name" value="F-BOX DOMAIN-CONTAINING PROTEIN-RELATED"/>
    <property type="match status" value="1"/>
</dbReference>
<dbReference type="EMBL" id="CADEBC010000502">
    <property type="protein sequence ID" value="CAB3239252.1"/>
    <property type="molecule type" value="Genomic_DNA"/>
</dbReference>
<dbReference type="OrthoDB" id="8436363at2759"/>
<dbReference type="Gene3D" id="3.80.10.10">
    <property type="entry name" value="Ribonuclease Inhibitor"/>
    <property type="match status" value="2"/>
</dbReference>
<gene>
    <name evidence="3" type="ORF">APLA_LOCUS7727</name>
    <name evidence="2" type="ORF">APLA_LOCUS792</name>
</gene>
<dbReference type="SMART" id="SM00368">
    <property type="entry name" value="LRR_RI"/>
    <property type="match status" value="4"/>
</dbReference>
<dbReference type="EMBL" id="CADEBD010000045">
    <property type="protein sequence ID" value="CAB3221349.1"/>
    <property type="molecule type" value="Genomic_DNA"/>
</dbReference>
<dbReference type="InterPro" id="IPR032675">
    <property type="entry name" value="LRR_dom_sf"/>
</dbReference>
<dbReference type="InterPro" id="IPR001611">
    <property type="entry name" value="Leu-rich_rpt"/>
</dbReference>
<dbReference type="Proteomes" id="UP000494256">
    <property type="component" value="Unassembled WGS sequence"/>
</dbReference>
<proteinExistence type="predicted"/>
<dbReference type="InterPro" id="IPR052394">
    <property type="entry name" value="LRR-containing"/>
</dbReference>
<organism evidence="3 4">
    <name type="scientific">Arctia plantaginis</name>
    <name type="common">Wood tiger moth</name>
    <name type="synonym">Phalaena plantaginis</name>
    <dbReference type="NCBI Taxonomy" id="874455"/>
    <lineage>
        <taxon>Eukaryota</taxon>
        <taxon>Metazoa</taxon>
        <taxon>Ecdysozoa</taxon>
        <taxon>Arthropoda</taxon>
        <taxon>Hexapoda</taxon>
        <taxon>Insecta</taxon>
        <taxon>Pterygota</taxon>
        <taxon>Neoptera</taxon>
        <taxon>Endopterygota</taxon>
        <taxon>Lepidoptera</taxon>
        <taxon>Glossata</taxon>
        <taxon>Ditrysia</taxon>
        <taxon>Noctuoidea</taxon>
        <taxon>Erebidae</taxon>
        <taxon>Arctiinae</taxon>
        <taxon>Arctia</taxon>
    </lineage>
</organism>
<dbReference type="SUPFAM" id="SSF52047">
    <property type="entry name" value="RNI-like"/>
    <property type="match status" value="1"/>
</dbReference>
<name>A0A8S1A3M1_ARCPL</name>
<keyword evidence="4" id="KW-1185">Reference proteome</keyword>
<evidence type="ECO:0000313" key="3">
    <source>
        <dbReference type="EMBL" id="CAB3239252.1"/>
    </source>
</evidence>
<evidence type="ECO:0000313" key="2">
    <source>
        <dbReference type="EMBL" id="CAB3221349.1"/>
    </source>
</evidence>
<dbReference type="PANTHER" id="PTHR24114">
    <property type="entry name" value="LEUCINE RICH REPEAT FAMILY PROTEIN"/>
    <property type="match status" value="1"/>
</dbReference>
<feature type="region of interest" description="Disordered" evidence="1">
    <location>
        <begin position="526"/>
        <end position="548"/>
    </location>
</feature>
<comment type="caution">
    <text evidence="3">The sequence shown here is derived from an EMBL/GenBank/DDBJ whole genome shotgun (WGS) entry which is preliminary data.</text>
</comment>
<dbReference type="Pfam" id="PF13516">
    <property type="entry name" value="LRR_6"/>
    <property type="match status" value="4"/>
</dbReference>
<accession>A0A8S1A3M1</accession>
<sequence length="548" mass="61587">MESEINVPEETVSIVFEAVSLESSEDPPMEEWSSLEMVYEEKNPKRVLEEEGLYDPGTPEICAKYITQSSSSIRRHVYYLYPGIVDPGILSALLSPEDKPTYDDDGQDLYLAVCKEMNQCVVKCFHRGLLNKDINLSYYGINPNGVRPMAMALKYNRIVQKINFTDNFIYNDACFHLGEMLATNTQLSELNLTGCRIGPLGVRYLLKNMIKNTTLKVLNLSRNEIGDDGMVHFANAVFKGLNVKDVNLSHNNISGHGVESLVEPFQTYNKITHWDLSWNNLYSPGTSAFLNAISETTQTLKCMNLSWNGLSPRVGWGLKRLLTVRDIRNVDLSHNLLQAEGIKDLCASLSSAKKLVSLNLGYNPMTPADACLVLKKLKLKKVKVSNVNMDNVNVNRIFLLLLNEVKQIKPDINLTFGHIVGTFKGVGPDYRQVLFKRLDYLCNKPKKKKVDIALVLLQLQKDKINAMVTKEFFNMLYRAGAPVDQDLIEEISNKFPGPKAGKGDKTVNINALVEYSNRMFPERTLPPTLPTAQVLPPLPPKQKGKAKK</sequence>